<dbReference type="AlphaFoldDB" id="A0A6A4I9L6"/>
<name>A0A6A4I9L6_9AGAR</name>
<dbReference type="EMBL" id="ML769405">
    <property type="protein sequence ID" value="KAE9406008.1"/>
    <property type="molecule type" value="Genomic_DNA"/>
</dbReference>
<gene>
    <name evidence="2" type="ORF">BT96DRAFT_987980</name>
</gene>
<reference evidence="2" key="1">
    <citation type="journal article" date="2019" name="Environ. Microbiol.">
        <title>Fungal ecological strategies reflected in gene transcription - a case study of two litter decomposers.</title>
        <authorList>
            <person name="Barbi F."/>
            <person name="Kohler A."/>
            <person name="Barry K."/>
            <person name="Baskaran P."/>
            <person name="Daum C."/>
            <person name="Fauchery L."/>
            <person name="Ihrmark K."/>
            <person name="Kuo A."/>
            <person name="LaButti K."/>
            <person name="Lipzen A."/>
            <person name="Morin E."/>
            <person name="Grigoriev I.V."/>
            <person name="Henrissat B."/>
            <person name="Lindahl B."/>
            <person name="Martin F."/>
        </authorList>
    </citation>
    <scope>NUCLEOTIDE SEQUENCE</scope>
    <source>
        <strain evidence="2">JB14</strain>
    </source>
</reference>
<evidence type="ECO:0000313" key="2">
    <source>
        <dbReference type="EMBL" id="KAE9406008.1"/>
    </source>
</evidence>
<dbReference type="Proteomes" id="UP000799118">
    <property type="component" value="Unassembled WGS sequence"/>
</dbReference>
<evidence type="ECO:0000256" key="1">
    <source>
        <dbReference type="SAM" id="MobiDB-lite"/>
    </source>
</evidence>
<feature type="compositionally biased region" description="Pro residues" evidence="1">
    <location>
        <begin position="175"/>
        <end position="184"/>
    </location>
</feature>
<organism evidence="2 3">
    <name type="scientific">Gymnopus androsaceus JB14</name>
    <dbReference type="NCBI Taxonomy" id="1447944"/>
    <lineage>
        <taxon>Eukaryota</taxon>
        <taxon>Fungi</taxon>
        <taxon>Dikarya</taxon>
        <taxon>Basidiomycota</taxon>
        <taxon>Agaricomycotina</taxon>
        <taxon>Agaricomycetes</taxon>
        <taxon>Agaricomycetidae</taxon>
        <taxon>Agaricales</taxon>
        <taxon>Marasmiineae</taxon>
        <taxon>Omphalotaceae</taxon>
        <taxon>Gymnopus</taxon>
    </lineage>
</organism>
<proteinExistence type="predicted"/>
<evidence type="ECO:0000313" key="3">
    <source>
        <dbReference type="Proteomes" id="UP000799118"/>
    </source>
</evidence>
<accession>A0A6A4I9L6</accession>
<dbReference type="OrthoDB" id="3008359at2759"/>
<feature type="region of interest" description="Disordered" evidence="1">
    <location>
        <begin position="150"/>
        <end position="194"/>
    </location>
</feature>
<sequence length="285" mass="31407">MSDMRFLTLTLGGCTPPDGLSAEMPFRKGGYRQPPLPLIMQCPDAEFADFVHSHLQPLVAGCKTPSDFSVRHFVEQPDFKVVEQKTGASEALSSVDASTNANFQVAYAFPTLKEGILCLTGSSAPTKFIYEYCPSRKPSASRAIRRAVLQAPTPPPITRPASPEINRPTSRASTPPTPTPPSAPSTPSRRFQRRAAEVSNVFSPSIHVHVNSAEHPQGPAHRRGAYWGCRLLQALELSEAEMGELELALLSRDRGYSSFMELVHREYPLDISDSIAELLWDMYRP</sequence>
<feature type="compositionally biased region" description="Low complexity" evidence="1">
    <location>
        <begin position="159"/>
        <end position="174"/>
    </location>
</feature>
<keyword evidence="3" id="KW-1185">Reference proteome</keyword>
<protein>
    <submittedName>
        <fullName evidence="2">Uncharacterized protein</fullName>
    </submittedName>
</protein>